<dbReference type="Pfam" id="PF02958">
    <property type="entry name" value="EcKL"/>
    <property type="match status" value="1"/>
</dbReference>
<feature type="domain" description="CHK kinase-like" evidence="1">
    <location>
        <begin position="156"/>
        <end position="344"/>
    </location>
</feature>
<dbReference type="InterPro" id="IPR011009">
    <property type="entry name" value="Kinase-like_dom_sf"/>
</dbReference>
<protein>
    <recommendedName>
        <fullName evidence="1">CHK kinase-like domain-containing protein</fullName>
    </recommendedName>
</protein>
<dbReference type="AlphaFoldDB" id="A0AAD5KVZ1"/>
<name>A0AAD5KVZ1_9CRUS</name>
<keyword evidence="3" id="KW-1185">Reference proteome</keyword>
<organism evidence="2 3">
    <name type="scientific">Daphnia sinensis</name>
    <dbReference type="NCBI Taxonomy" id="1820382"/>
    <lineage>
        <taxon>Eukaryota</taxon>
        <taxon>Metazoa</taxon>
        <taxon>Ecdysozoa</taxon>
        <taxon>Arthropoda</taxon>
        <taxon>Crustacea</taxon>
        <taxon>Branchiopoda</taxon>
        <taxon>Diplostraca</taxon>
        <taxon>Cladocera</taxon>
        <taxon>Anomopoda</taxon>
        <taxon>Daphniidae</taxon>
        <taxon>Daphnia</taxon>
        <taxon>Daphnia similis group</taxon>
    </lineage>
</organism>
<reference evidence="2 3" key="1">
    <citation type="submission" date="2022-05" db="EMBL/GenBank/DDBJ databases">
        <title>A multi-omics perspective on studying reproductive biology in Daphnia sinensis.</title>
        <authorList>
            <person name="Jia J."/>
        </authorList>
    </citation>
    <scope>NUCLEOTIDE SEQUENCE [LARGE SCALE GENOMIC DNA]</scope>
    <source>
        <strain evidence="2 3">WSL</strain>
    </source>
</reference>
<gene>
    <name evidence="2" type="ORF">GHT06_012481</name>
</gene>
<dbReference type="PANTHER" id="PTHR11012">
    <property type="entry name" value="PROTEIN KINASE-LIKE DOMAIN-CONTAINING"/>
    <property type="match status" value="1"/>
</dbReference>
<dbReference type="Gene3D" id="3.90.1200.10">
    <property type="match status" value="1"/>
</dbReference>
<dbReference type="PANTHER" id="PTHR11012:SF30">
    <property type="entry name" value="PROTEIN KINASE-LIKE DOMAIN-CONTAINING"/>
    <property type="match status" value="1"/>
</dbReference>
<evidence type="ECO:0000259" key="1">
    <source>
        <dbReference type="SMART" id="SM00587"/>
    </source>
</evidence>
<evidence type="ECO:0000313" key="3">
    <source>
        <dbReference type="Proteomes" id="UP000820818"/>
    </source>
</evidence>
<accession>A0AAD5KVZ1</accession>
<dbReference type="InterPro" id="IPR004119">
    <property type="entry name" value="EcKL"/>
</dbReference>
<comment type="caution">
    <text evidence="2">The sequence shown here is derived from an EMBL/GenBank/DDBJ whole genome shotgun (WGS) entry which is preliminary data.</text>
</comment>
<dbReference type="EMBL" id="WJBH02000003">
    <property type="protein sequence ID" value="KAI9561522.1"/>
    <property type="molecule type" value="Genomic_DNA"/>
</dbReference>
<evidence type="ECO:0000313" key="2">
    <source>
        <dbReference type="EMBL" id="KAI9561522.1"/>
    </source>
</evidence>
<dbReference type="InterPro" id="IPR015897">
    <property type="entry name" value="CHK_kinase-like"/>
</dbReference>
<dbReference type="SMART" id="SM00587">
    <property type="entry name" value="CHK"/>
    <property type="match status" value="1"/>
</dbReference>
<proteinExistence type="predicted"/>
<sequence length="457" mass="52095">MTGTIKNLAERQAFWRTLFESKQLAGQLVSLATDHVDGVTYDDLPHYRKVHVVVKPGSSLGDNFMSDTFIVTAQISGSDADTLSTFVKVLPANFLLRQAAYEAGAHHREIKVYDHFFSLLREMYADQPIPFNVPDCYYTHVEEVVKGETDGSGICILLQDLKAENYRMADKKQGADYRHCHMALTSLAHFHALTLNALRQWKDPSTGQLSNCPANAKFLQEEKTFYDFGQAQYIESLEEWFAKVLQRVHEIVVVDTLESSGPLACILHGDYWLNNMLFKYEDDGELNPALVDFKMIDFQVARIGHPLNDILYFMYSSAAPETREKHMLVLLRYYFDILTTDLRLLGVSIDDYTWQDFLDDYKKRSLMWMLMGIVVMSAALNEKAVNDLHERDAEEKLKEPKSVADAETVKGESGFSLELEETMKNMAANRKLSDNPMLTDRLVKLISEVKALNCPPK</sequence>
<dbReference type="SUPFAM" id="SSF56112">
    <property type="entry name" value="Protein kinase-like (PK-like)"/>
    <property type="match status" value="1"/>
</dbReference>
<dbReference type="Proteomes" id="UP000820818">
    <property type="component" value="Linkage Group LG3"/>
</dbReference>